<evidence type="ECO:0000313" key="2">
    <source>
        <dbReference type="Proteomes" id="UP000031443"/>
    </source>
</evidence>
<sequence length="68" mass="7799">MPRELLSTYSSKSREWEFRMHSHSGKQPPSTSGDCHILGIGRHIVLNVLNSQAYEKGIQHMNNQRHNA</sequence>
<protein>
    <submittedName>
        <fullName evidence="1">Uncharacterized protein</fullName>
    </submittedName>
</protein>
<accession>M7BBX6</accession>
<evidence type="ECO:0000313" key="1">
    <source>
        <dbReference type="EMBL" id="EMP33070.1"/>
    </source>
</evidence>
<dbReference type="EMBL" id="KB537352">
    <property type="protein sequence ID" value="EMP33070.1"/>
    <property type="molecule type" value="Genomic_DNA"/>
</dbReference>
<gene>
    <name evidence="1" type="ORF">UY3_09792</name>
</gene>
<dbReference type="AlphaFoldDB" id="M7BBX6"/>
<name>M7BBX6_CHEMY</name>
<proteinExistence type="predicted"/>
<reference evidence="2" key="1">
    <citation type="journal article" date="2013" name="Nat. Genet.">
        <title>The draft genomes of soft-shell turtle and green sea turtle yield insights into the development and evolution of the turtle-specific body plan.</title>
        <authorList>
            <person name="Wang Z."/>
            <person name="Pascual-Anaya J."/>
            <person name="Zadissa A."/>
            <person name="Li W."/>
            <person name="Niimura Y."/>
            <person name="Huang Z."/>
            <person name="Li C."/>
            <person name="White S."/>
            <person name="Xiong Z."/>
            <person name="Fang D."/>
            <person name="Wang B."/>
            <person name="Ming Y."/>
            <person name="Chen Y."/>
            <person name="Zheng Y."/>
            <person name="Kuraku S."/>
            <person name="Pignatelli M."/>
            <person name="Herrero J."/>
            <person name="Beal K."/>
            <person name="Nozawa M."/>
            <person name="Li Q."/>
            <person name="Wang J."/>
            <person name="Zhang H."/>
            <person name="Yu L."/>
            <person name="Shigenobu S."/>
            <person name="Wang J."/>
            <person name="Liu J."/>
            <person name="Flicek P."/>
            <person name="Searle S."/>
            <person name="Wang J."/>
            <person name="Kuratani S."/>
            <person name="Yin Y."/>
            <person name="Aken B."/>
            <person name="Zhang G."/>
            <person name="Irie N."/>
        </authorList>
    </citation>
    <scope>NUCLEOTIDE SEQUENCE [LARGE SCALE GENOMIC DNA]</scope>
</reference>
<organism evidence="1 2">
    <name type="scientific">Chelonia mydas</name>
    <name type="common">Green sea-turtle</name>
    <name type="synonym">Chelonia agassizi</name>
    <dbReference type="NCBI Taxonomy" id="8469"/>
    <lineage>
        <taxon>Eukaryota</taxon>
        <taxon>Metazoa</taxon>
        <taxon>Chordata</taxon>
        <taxon>Craniata</taxon>
        <taxon>Vertebrata</taxon>
        <taxon>Euteleostomi</taxon>
        <taxon>Archelosauria</taxon>
        <taxon>Testudinata</taxon>
        <taxon>Testudines</taxon>
        <taxon>Cryptodira</taxon>
        <taxon>Durocryptodira</taxon>
        <taxon>Americhelydia</taxon>
        <taxon>Chelonioidea</taxon>
        <taxon>Cheloniidae</taxon>
        <taxon>Chelonia</taxon>
    </lineage>
</organism>
<dbReference type="Proteomes" id="UP000031443">
    <property type="component" value="Unassembled WGS sequence"/>
</dbReference>
<keyword evidence="2" id="KW-1185">Reference proteome</keyword>